<dbReference type="PRINTS" id="PR00414">
    <property type="entry name" value="PPTHIESTRASE"/>
</dbReference>
<dbReference type="RefSeq" id="XP_020074562.1">
    <property type="nucleotide sequence ID" value="XM_020222368.1"/>
</dbReference>
<evidence type="ECO:0000256" key="8">
    <source>
        <dbReference type="ARBA" id="ARBA00031934"/>
    </source>
</evidence>
<dbReference type="PANTHER" id="PTHR11247:SF8">
    <property type="entry name" value="PALMITOYL-PROTEIN THIOESTERASE 1"/>
    <property type="match status" value="1"/>
</dbReference>
<keyword evidence="10" id="KW-1185">Reference proteome</keyword>
<evidence type="ECO:0000256" key="1">
    <source>
        <dbReference type="ARBA" id="ARBA00010758"/>
    </source>
</evidence>
<reference evidence="10" key="1">
    <citation type="submission" date="2016-05" db="EMBL/GenBank/DDBJ databases">
        <title>Comparative genomics of biotechnologically important yeasts.</title>
        <authorList>
            <consortium name="DOE Joint Genome Institute"/>
            <person name="Riley R."/>
            <person name="Haridas S."/>
            <person name="Wolfe K.H."/>
            <person name="Lopes M.R."/>
            <person name="Hittinger C.T."/>
            <person name="Goker M."/>
            <person name="Salamov A."/>
            <person name="Wisecaver J."/>
            <person name="Long T.M."/>
            <person name="Aerts A.L."/>
            <person name="Barry K."/>
            <person name="Choi C."/>
            <person name="Clum A."/>
            <person name="Coughlan A.Y."/>
            <person name="Deshpande S."/>
            <person name="Douglass A.P."/>
            <person name="Hanson S.J."/>
            <person name="Klenk H.-P."/>
            <person name="Labutti K."/>
            <person name="Lapidus A."/>
            <person name="Lindquist E."/>
            <person name="Lipzen A."/>
            <person name="Meier-Kolthoff J.P."/>
            <person name="Ohm R.A."/>
            <person name="Otillar R.P."/>
            <person name="Pangilinan J."/>
            <person name="Peng Y."/>
            <person name="Rokas A."/>
            <person name="Rosa C.A."/>
            <person name="Scheuner C."/>
            <person name="Sibirny A.A."/>
            <person name="Slot J.C."/>
            <person name="Stielow J.B."/>
            <person name="Sun H."/>
            <person name="Kurtzman C.P."/>
            <person name="Blackwell M."/>
            <person name="Grigoriev I.V."/>
            <person name="Jeffries T.W."/>
        </authorList>
    </citation>
    <scope>NUCLEOTIDE SEQUENCE [LARGE SCALE GENOMIC DNA]</scope>
    <source>
        <strain evidence="10">NRRL Y-1933</strain>
    </source>
</reference>
<dbReference type="PANTHER" id="PTHR11247">
    <property type="entry name" value="PALMITOYL-PROTEIN THIOESTERASE/DOLICHYLDIPHOSPHATASE 1"/>
    <property type="match status" value="1"/>
</dbReference>
<keyword evidence="6" id="KW-1015">Disulfide bond</keyword>
<dbReference type="EMBL" id="KV454544">
    <property type="protein sequence ID" value="ODV65495.1"/>
    <property type="molecule type" value="Genomic_DNA"/>
</dbReference>
<evidence type="ECO:0000256" key="4">
    <source>
        <dbReference type="ARBA" id="ARBA00022729"/>
    </source>
</evidence>
<dbReference type="FunFam" id="3.40.50.1820:FF:000107">
    <property type="entry name" value="Palmitoyl-protein thioesterase 1"/>
    <property type="match status" value="1"/>
</dbReference>
<dbReference type="Pfam" id="PF02089">
    <property type="entry name" value="Palm_thioest"/>
    <property type="match status" value="1"/>
</dbReference>
<dbReference type="GeneID" id="30996917"/>
<dbReference type="InterPro" id="IPR002472">
    <property type="entry name" value="Palm_thioest"/>
</dbReference>
<organism evidence="9 10">
    <name type="scientific">Hyphopichia burtonii NRRL Y-1933</name>
    <dbReference type="NCBI Taxonomy" id="984485"/>
    <lineage>
        <taxon>Eukaryota</taxon>
        <taxon>Fungi</taxon>
        <taxon>Dikarya</taxon>
        <taxon>Ascomycota</taxon>
        <taxon>Saccharomycotina</taxon>
        <taxon>Pichiomycetes</taxon>
        <taxon>Debaryomycetaceae</taxon>
        <taxon>Hyphopichia</taxon>
    </lineage>
</organism>
<comment type="similarity">
    <text evidence="1">Belongs to the palmitoyl-protein thioesterase family.</text>
</comment>
<proteinExistence type="inferred from homology"/>
<evidence type="ECO:0000256" key="7">
    <source>
        <dbReference type="ARBA" id="ARBA00023180"/>
    </source>
</evidence>
<keyword evidence="7" id="KW-0325">Glycoprotein</keyword>
<evidence type="ECO:0000256" key="6">
    <source>
        <dbReference type="ARBA" id="ARBA00023157"/>
    </source>
</evidence>
<gene>
    <name evidence="9" type="ORF">HYPBUDRAFT_158353</name>
</gene>
<evidence type="ECO:0000313" key="10">
    <source>
        <dbReference type="Proteomes" id="UP000095085"/>
    </source>
</evidence>
<dbReference type="Gene3D" id="3.40.50.1820">
    <property type="entry name" value="alpha/beta hydrolase"/>
    <property type="match status" value="1"/>
</dbReference>
<name>A0A1E4REF5_9ASCO</name>
<dbReference type="Proteomes" id="UP000095085">
    <property type="component" value="Unassembled WGS sequence"/>
</dbReference>
<dbReference type="SUPFAM" id="SSF53474">
    <property type="entry name" value="alpha/beta-Hydrolases"/>
    <property type="match status" value="1"/>
</dbReference>
<evidence type="ECO:0000313" key="9">
    <source>
        <dbReference type="EMBL" id="ODV65495.1"/>
    </source>
</evidence>
<dbReference type="InterPro" id="IPR029058">
    <property type="entry name" value="AB_hydrolase_fold"/>
</dbReference>
<keyword evidence="4" id="KW-0732">Signal</keyword>
<dbReference type="EC" id="3.1.2.22" evidence="2"/>
<dbReference type="OrthoDB" id="10263094at2759"/>
<evidence type="ECO:0000256" key="2">
    <source>
        <dbReference type="ARBA" id="ARBA00012423"/>
    </source>
</evidence>
<dbReference type="STRING" id="984485.A0A1E4REF5"/>
<dbReference type="GO" id="GO:0008474">
    <property type="term" value="F:palmitoyl-(protein) hydrolase activity"/>
    <property type="evidence" value="ECO:0007669"/>
    <property type="project" value="UniProtKB-EC"/>
</dbReference>
<sequence>MYLGDFRATVLSALIESNKYRPVVLWHGLGDNYNSSGMNRVTQLIQEMYPGVFSHSIAIDLDPSRDENKSLFGDANDEVDLACEQIANISQLKDGFDAIGFSQGGVLTRALIERCSAAKVHNFITFGSPHMGVMELPVCRDEKDWICKRRNAFLKKQVWHESIQNTVIPAQYFRDPYEYQKYLDHSHFLADVNNEAGGFNASYVENLSNINKFVLVAFLKDQTVVPKNSAWFEDINPCNGAPIPYDDTDLYKRDYIGLKKLDLDQKLVFLNIDDAHMRIPDTFLVDIAQKYLGSPLA</sequence>
<evidence type="ECO:0000256" key="3">
    <source>
        <dbReference type="ARBA" id="ARBA00014212"/>
    </source>
</evidence>
<keyword evidence="5 9" id="KW-0378">Hydrolase</keyword>
<protein>
    <recommendedName>
        <fullName evidence="3">Palmitoyl-protein thioesterase 1</fullName>
        <ecNumber evidence="2">3.1.2.22</ecNumber>
    </recommendedName>
    <alternativeName>
        <fullName evidence="8">Palmitoyl-protein hydrolase 1</fullName>
    </alternativeName>
</protein>
<accession>A0A1E4REF5</accession>
<evidence type="ECO:0000256" key="5">
    <source>
        <dbReference type="ARBA" id="ARBA00022801"/>
    </source>
</evidence>
<dbReference type="AlphaFoldDB" id="A0A1E4REF5"/>